<dbReference type="InterPro" id="IPR050416">
    <property type="entry name" value="FAD-linked_Oxidoreductase"/>
</dbReference>
<dbReference type="AlphaFoldDB" id="A0AAN7U2R8"/>
<dbReference type="PANTHER" id="PTHR42973">
    <property type="entry name" value="BINDING OXIDOREDUCTASE, PUTATIVE (AFU_ORTHOLOGUE AFUA_1G17690)-RELATED"/>
    <property type="match status" value="1"/>
</dbReference>
<dbReference type="Proteomes" id="UP001344447">
    <property type="component" value="Unassembled WGS sequence"/>
</dbReference>
<dbReference type="InterPro" id="IPR006094">
    <property type="entry name" value="Oxid_FAD_bind_N"/>
</dbReference>
<evidence type="ECO:0000256" key="3">
    <source>
        <dbReference type="ARBA" id="ARBA00022827"/>
    </source>
</evidence>
<evidence type="ECO:0000313" key="7">
    <source>
        <dbReference type="EMBL" id="KAK5580433.1"/>
    </source>
</evidence>
<dbReference type="InterPro" id="IPR016166">
    <property type="entry name" value="FAD-bd_PCMH"/>
</dbReference>
<keyword evidence="3" id="KW-0274">FAD</keyword>
<dbReference type="InterPro" id="IPR016169">
    <property type="entry name" value="FAD-bd_PCMH_sub2"/>
</dbReference>
<proteinExistence type="inferred from homology"/>
<feature type="domain" description="FAD-binding PCMH-type" evidence="6">
    <location>
        <begin position="38"/>
        <end position="210"/>
    </location>
</feature>
<keyword evidence="8" id="KW-1185">Reference proteome</keyword>
<keyword evidence="5" id="KW-1133">Transmembrane helix</keyword>
<keyword evidence="5" id="KW-0812">Transmembrane</keyword>
<dbReference type="Pfam" id="PF01565">
    <property type="entry name" value="FAD_binding_4"/>
    <property type="match status" value="1"/>
</dbReference>
<comment type="caution">
    <text evidence="7">The sequence shown here is derived from an EMBL/GenBank/DDBJ whole genome shotgun (WGS) entry which is preliminary data.</text>
</comment>
<organism evidence="7 8">
    <name type="scientific">Dictyostelium firmibasis</name>
    <dbReference type="NCBI Taxonomy" id="79012"/>
    <lineage>
        <taxon>Eukaryota</taxon>
        <taxon>Amoebozoa</taxon>
        <taxon>Evosea</taxon>
        <taxon>Eumycetozoa</taxon>
        <taxon>Dictyostelia</taxon>
        <taxon>Dictyosteliales</taxon>
        <taxon>Dictyosteliaceae</taxon>
        <taxon>Dictyostelium</taxon>
    </lineage>
</organism>
<dbReference type="Pfam" id="PF08031">
    <property type="entry name" value="BBE"/>
    <property type="match status" value="1"/>
</dbReference>
<dbReference type="GO" id="GO:0016491">
    <property type="term" value="F:oxidoreductase activity"/>
    <property type="evidence" value="ECO:0007669"/>
    <property type="project" value="UniProtKB-KW"/>
</dbReference>
<accession>A0AAN7U2R8</accession>
<evidence type="ECO:0000256" key="2">
    <source>
        <dbReference type="ARBA" id="ARBA00022630"/>
    </source>
</evidence>
<reference evidence="7 8" key="1">
    <citation type="submission" date="2023-11" db="EMBL/GenBank/DDBJ databases">
        <title>Dfirmibasis_genome.</title>
        <authorList>
            <person name="Edelbroek B."/>
            <person name="Kjellin J."/>
            <person name="Jerlstrom-Hultqvist J."/>
            <person name="Soderbom F."/>
        </authorList>
    </citation>
    <scope>NUCLEOTIDE SEQUENCE [LARGE SCALE GENOMIC DNA]</scope>
    <source>
        <strain evidence="7 8">TNS-C-14</strain>
    </source>
</reference>
<dbReference type="PROSITE" id="PS00862">
    <property type="entry name" value="OX2_COVAL_FAD"/>
    <property type="match status" value="1"/>
</dbReference>
<evidence type="ECO:0000259" key="6">
    <source>
        <dbReference type="PROSITE" id="PS51387"/>
    </source>
</evidence>
<name>A0AAN7U2R8_9MYCE</name>
<evidence type="ECO:0000313" key="8">
    <source>
        <dbReference type="Proteomes" id="UP001344447"/>
    </source>
</evidence>
<keyword evidence="2" id="KW-0285">Flavoprotein</keyword>
<dbReference type="PROSITE" id="PS51387">
    <property type="entry name" value="FAD_PCMH"/>
    <property type="match status" value="1"/>
</dbReference>
<evidence type="ECO:0000256" key="4">
    <source>
        <dbReference type="ARBA" id="ARBA00023002"/>
    </source>
</evidence>
<keyword evidence="4" id="KW-0560">Oxidoreductase</keyword>
<keyword evidence="5" id="KW-0472">Membrane</keyword>
<dbReference type="PANTHER" id="PTHR42973:SF46">
    <property type="entry name" value="FAD-BINDING PCMH-TYPE DOMAIN-CONTAINING PROTEIN"/>
    <property type="match status" value="1"/>
</dbReference>
<dbReference type="GO" id="GO:0071949">
    <property type="term" value="F:FAD binding"/>
    <property type="evidence" value="ECO:0007669"/>
    <property type="project" value="InterPro"/>
</dbReference>
<dbReference type="Gene3D" id="3.30.465.10">
    <property type="match status" value="1"/>
</dbReference>
<evidence type="ECO:0000256" key="1">
    <source>
        <dbReference type="ARBA" id="ARBA00005466"/>
    </source>
</evidence>
<dbReference type="EMBL" id="JAVFKY010000002">
    <property type="protein sequence ID" value="KAK5580433.1"/>
    <property type="molecule type" value="Genomic_DNA"/>
</dbReference>
<comment type="similarity">
    <text evidence="1">Belongs to the oxygen-dependent FAD-linked oxidoreductase family.</text>
</comment>
<dbReference type="InterPro" id="IPR036318">
    <property type="entry name" value="FAD-bd_PCMH-like_sf"/>
</dbReference>
<sequence>MHFNKKLFICCQIIIFNLIFIIQVNSLKSLFNINQDKNYKKPIAYIKINTEKELVDSLSFSQLIGKRVSIRSGGHSSCSFSLINDTINLDLSGLKGIRVDKSSKVAFVKSGVLLDEYYNEISRYGLGSTGGMCGSVGIGGIALGGGSNFISPKFGYLVDNILEFKILLANGDIIFSNPFNKYKDLFWALSGSGHGGFGIILEYKIQLHNIQPFYYTNVLNIPIQFVAQTIILVDNFINSTENLNRKLSFNIISSMSTIDTNPAINLSFFFIDGSIEEGEIEFRKLLKLLPWAKLNKNFETNKTFMEIVELAPKDNNQNIREITKSRFIKHINITTAYAFQDFIYFTNSLVKTVKNNDTVTFSNQFYYHGGNHLLENEKSSFIHRCEESKYSVVFYCQYLKGDSDKNIQLYKDNLKKYLPIFGDKIYQNYPDDEISNWQSSYYGNNYKKLQEIKKKYDPLNYFKNEQSIELP</sequence>
<dbReference type="SUPFAM" id="SSF56176">
    <property type="entry name" value="FAD-binding/transporter-associated domain-like"/>
    <property type="match status" value="1"/>
</dbReference>
<dbReference type="InterPro" id="IPR012951">
    <property type="entry name" value="BBE"/>
</dbReference>
<evidence type="ECO:0000256" key="5">
    <source>
        <dbReference type="SAM" id="Phobius"/>
    </source>
</evidence>
<gene>
    <name evidence="7" type="ORF">RB653_000450</name>
</gene>
<dbReference type="InterPro" id="IPR006093">
    <property type="entry name" value="Oxy_OxRdtase_FAD_BS"/>
</dbReference>
<protein>
    <recommendedName>
        <fullName evidence="6">FAD-binding PCMH-type domain-containing protein</fullName>
    </recommendedName>
</protein>
<feature type="transmembrane region" description="Helical" evidence="5">
    <location>
        <begin position="7"/>
        <end position="24"/>
    </location>
</feature>
<dbReference type="Gene3D" id="3.40.462.20">
    <property type="match status" value="1"/>
</dbReference>